<keyword evidence="1" id="KW-1133">Transmembrane helix</keyword>
<dbReference type="Proteomes" id="UP000799441">
    <property type="component" value="Unassembled WGS sequence"/>
</dbReference>
<accession>A0A9P4QC27</accession>
<reference evidence="2" key="1">
    <citation type="journal article" date="2020" name="Stud. Mycol.">
        <title>101 Dothideomycetes genomes: a test case for predicting lifestyles and emergence of pathogens.</title>
        <authorList>
            <person name="Haridas S."/>
            <person name="Albert R."/>
            <person name="Binder M."/>
            <person name="Bloem J."/>
            <person name="Labutti K."/>
            <person name="Salamov A."/>
            <person name="Andreopoulos B."/>
            <person name="Baker S."/>
            <person name="Barry K."/>
            <person name="Bills G."/>
            <person name="Bluhm B."/>
            <person name="Cannon C."/>
            <person name="Castanera R."/>
            <person name="Culley D."/>
            <person name="Daum C."/>
            <person name="Ezra D."/>
            <person name="Gonzalez J."/>
            <person name="Henrissat B."/>
            <person name="Kuo A."/>
            <person name="Liang C."/>
            <person name="Lipzen A."/>
            <person name="Lutzoni F."/>
            <person name="Magnuson J."/>
            <person name="Mondo S."/>
            <person name="Nolan M."/>
            <person name="Ohm R."/>
            <person name="Pangilinan J."/>
            <person name="Park H.-J."/>
            <person name="Ramirez L."/>
            <person name="Alfaro M."/>
            <person name="Sun H."/>
            <person name="Tritt A."/>
            <person name="Yoshinaga Y."/>
            <person name="Zwiers L.-H."/>
            <person name="Turgeon B."/>
            <person name="Goodwin S."/>
            <person name="Spatafora J."/>
            <person name="Crous P."/>
            <person name="Grigoriev I."/>
        </authorList>
    </citation>
    <scope>NUCLEOTIDE SEQUENCE</scope>
    <source>
        <strain evidence="2">CBS 116435</strain>
    </source>
</reference>
<evidence type="ECO:0000256" key="1">
    <source>
        <dbReference type="SAM" id="Phobius"/>
    </source>
</evidence>
<dbReference type="EMBL" id="MU003785">
    <property type="protein sequence ID" value="KAF2722059.1"/>
    <property type="molecule type" value="Genomic_DNA"/>
</dbReference>
<feature type="transmembrane region" description="Helical" evidence="1">
    <location>
        <begin position="30"/>
        <end position="58"/>
    </location>
</feature>
<protein>
    <submittedName>
        <fullName evidence="2">Uncharacterized protein</fullName>
    </submittedName>
</protein>
<keyword evidence="1" id="KW-0472">Membrane</keyword>
<dbReference type="AlphaFoldDB" id="A0A9P4QC27"/>
<organism evidence="2 3">
    <name type="scientific">Polychaeton citri CBS 116435</name>
    <dbReference type="NCBI Taxonomy" id="1314669"/>
    <lineage>
        <taxon>Eukaryota</taxon>
        <taxon>Fungi</taxon>
        <taxon>Dikarya</taxon>
        <taxon>Ascomycota</taxon>
        <taxon>Pezizomycotina</taxon>
        <taxon>Dothideomycetes</taxon>
        <taxon>Dothideomycetidae</taxon>
        <taxon>Capnodiales</taxon>
        <taxon>Capnodiaceae</taxon>
        <taxon>Polychaeton</taxon>
    </lineage>
</organism>
<evidence type="ECO:0000313" key="3">
    <source>
        <dbReference type="Proteomes" id="UP000799441"/>
    </source>
</evidence>
<sequence>MFLDARILGANATDTTAQEWAAETYLRLEVLWTIMILTHFAGLFHLNAFTIHAVSVCLKRFLHERTYPPIYEPSEQL</sequence>
<evidence type="ECO:0000313" key="2">
    <source>
        <dbReference type="EMBL" id="KAF2722059.1"/>
    </source>
</evidence>
<keyword evidence="1" id="KW-0812">Transmembrane</keyword>
<comment type="caution">
    <text evidence="2">The sequence shown here is derived from an EMBL/GenBank/DDBJ whole genome shotgun (WGS) entry which is preliminary data.</text>
</comment>
<dbReference type="OrthoDB" id="2683368at2759"/>
<proteinExistence type="predicted"/>
<name>A0A9P4QC27_9PEZI</name>
<keyword evidence="3" id="KW-1185">Reference proteome</keyword>
<gene>
    <name evidence="2" type="ORF">K431DRAFT_222919</name>
</gene>